<reference evidence="2 3" key="1">
    <citation type="submission" date="2024-03" db="EMBL/GenBank/DDBJ databases">
        <title>Human intestinal bacterial collection.</title>
        <authorList>
            <person name="Pauvert C."/>
            <person name="Hitch T.C.A."/>
            <person name="Clavel T."/>
        </authorList>
    </citation>
    <scope>NUCLEOTIDE SEQUENCE [LARGE SCALE GENOMIC DNA]</scope>
    <source>
        <strain evidence="2 3">CLA-AA-H311</strain>
    </source>
</reference>
<dbReference type="PANTHER" id="PTHR43581">
    <property type="entry name" value="ATP/GTP PHOSPHATASE"/>
    <property type="match status" value="1"/>
</dbReference>
<dbReference type="Gene3D" id="3.40.50.300">
    <property type="entry name" value="P-loop containing nucleotide triphosphate hydrolases"/>
    <property type="match status" value="1"/>
</dbReference>
<keyword evidence="3" id="KW-1185">Reference proteome</keyword>
<gene>
    <name evidence="2" type="ORF">WMO36_03965</name>
</gene>
<dbReference type="Proteomes" id="UP001462554">
    <property type="component" value="Unassembled WGS sequence"/>
</dbReference>
<evidence type="ECO:0000259" key="1">
    <source>
        <dbReference type="Pfam" id="PF13175"/>
    </source>
</evidence>
<dbReference type="InterPro" id="IPR051396">
    <property type="entry name" value="Bact_Antivir_Def_Nuclease"/>
</dbReference>
<dbReference type="InterPro" id="IPR041685">
    <property type="entry name" value="AAA_GajA/Old/RecF-like"/>
</dbReference>
<organism evidence="2 3">
    <name type="scientific">Bifidobacterium hominis</name>
    <dbReference type="NCBI Taxonomy" id="3133177"/>
    <lineage>
        <taxon>Bacteria</taxon>
        <taxon>Bacillati</taxon>
        <taxon>Actinomycetota</taxon>
        <taxon>Actinomycetes</taxon>
        <taxon>Bifidobacteriales</taxon>
        <taxon>Bifidobacteriaceae</taxon>
        <taxon>Bifidobacterium</taxon>
    </lineage>
</organism>
<dbReference type="RefSeq" id="WP_302147052.1">
    <property type="nucleotide sequence ID" value="NZ_JBBMFR010000004.1"/>
</dbReference>
<dbReference type="SUPFAM" id="SSF52540">
    <property type="entry name" value="P-loop containing nucleoside triphosphate hydrolases"/>
    <property type="match status" value="1"/>
</dbReference>
<protein>
    <submittedName>
        <fullName evidence="2">AAA family ATPase</fullName>
    </submittedName>
</protein>
<accession>A0ABV1C8J1</accession>
<evidence type="ECO:0000313" key="3">
    <source>
        <dbReference type="Proteomes" id="UP001462554"/>
    </source>
</evidence>
<dbReference type="PANTHER" id="PTHR43581:SF2">
    <property type="entry name" value="EXCINUCLEASE ATPASE SUBUNIT"/>
    <property type="match status" value="1"/>
</dbReference>
<name>A0ABV1C8J1_9BIFI</name>
<dbReference type="EMBL" id="JBBMFR010000004">
    <property type="protein sequence ID" value="MEQ2397028.1"/>
    <property type="molecule type" value="Genomic_DNA"/>
</dbReference>
<dbReference type="Pfam" id="PF13175">
    <property type="entry name" value="AAA_15"/>
    <property type="match status" value="1"/>
</dbReference>
<sequence>MRLEIRNIGKVRHADIAIDGITVIAAANNTGKSTLGKALYSLLSPFHNYDSNVRDRLVRSVFRAMSQMAPIAIKDSRSSTGVFLEETVSSRTMRVLAEKIVQEVQYGSERSEEDVSAGFLNIATQDDGECKKESLSQERWLRWDDLETISSAAKHFGEDEKYIVIRQRIAELLSVSDEQNAQIITQRTFETQFGEQIKGLFPSSGDESEIVFSDDQNRREVKFIDNRCVSSLPATNERRNIYILDDPSLIDNISVAHRRRPSSSWGPKYRDELIEAMLNRMEDLRSDIYDDLAGSVVAQEKMQEVLSVFDNAFHAVLAPSPSGLVINTDEKVKNPIQAGNASMGVKAFAIIRFLIENGIVSDDDILVLDEPEIHLHPEWQVTYAHALVLTAKTLNVKMLITTHSPYFLQALVDYAYILDYLDQTSVYTAESQDDGSSTFVQLDDAGIADTFDRMARPFLTLQKAVAEKDMKG</sequence>
<comment type="caution">
    <text evidence="2">The sequence shown here is derived from an EMBL/GenBank/DDBJ whole genome shotgun (WGS) entry which is preliminary data.</text>
</comment>
<evidence type="ECO:0000313" key="2">
    <source>
        <dbReference type="EMBL" id="MEQ2397028.1"/>
    </source>
</evidence>
<feature type="domain" description="Endonuclease GajA/Old nuclease/RecF-like AAA" evidence="1">
    <location>
        <begin position="2"/>
        <end position="407"/>
    </location>
</feature>
<proteinExistence type="predicted"/>
<dbReference type="InterPro" id="IPR027417">
    <property type="entry name" value="P-loop_NTPase"/>
</dbReference>